<dbReference type="AlphaFoldDB" id="A0A0P9EIF5"/>
<keyword evidence="1" id="KW-0472">Membrane</keyword>
<dbReference type="RefSeq" id="WP_054970393.1">
    <property type="nucleotide sequence ID" value="NZ_LJCO01000075.1"/>
</dbReference>
<evidence type="ECO:0000256" key="1">
    <source>
        <dbReference type="SAM" id="Phobius"/>
    </source>
</evidence>
<proteinExistence type="predicted"/>
<sequence length="432" mass="47010">MKSERETLEKLEKMSNVNMSSQKQQEIWDNIEKEIDDMKPVRVKRYSSVWGTGAAAVAAVAVLAGGIYTFTNHGSSTTTIHPGSTTATNNTGTTTQRSTFPSTTSIQTIAISSDSADQALWTTQDPKSVINQVIPWLDSSKPYTGQIPASQEQGVTNAYVGPAKLHLKTSNQDITIYPAFYRVKGSNGTFQDKYVQNVVVYDNGQHAVYLASPQLYTWLKADQWKTEFAPSASIPSSSYSSTQLANMTATQLADYSKKHPHNPLPFASKDITRNVPKQLLLASNPKSGSMFGAIINVSAITNGANHSVPNIQYKADEFQVIDHWTGSINGKGFEVEVDKKKDGSAYIVGVANGPIEHAYSFSKQPYITNFTGSYMVFATPSPANGNPYFAINLTTGKVVQNAMDLSQYWETMGGYSGSIVGLSKSYSSLPSH</sequence>
<organism evidence="2 3">
    <name type="scientific">Alicyclobacillus ferrooxydans</name>
    <dbReference type="NCBI Taxonomy" id="471514"/>
    <lineage>
        <taxon>Bacteria</taxon>
        <taxon>Bacillati</taxon>
        <taxon>Bacillota</taxon>
        <taxon>Bacilli</taxon>
        <taxon>Bacillales</taxon>
        <taxon>Alicyclobacillaceae</taxon>
        <taxon>Alicyclobacillus</taxon>
    </lineage>
</organism>
<gene>
    <name evidence="2" type="ORF">AN477_17110</name>
</gene>
<evidence type="ECO:0000313" key="2">
    <source>
        <dbReference type="EMBL" id="KPV42555.1"/>
    </source>
</evidence>
<comment type="caution">
    <text evidence="2">The sequence shown here is derived from an EMBL/GenBank/DDBJ whole genome shotgun (WGS) entry which is preliminary data.</text>
</comment>
<keyword evidence="3" id="KW-1185">Reference proteome</keyword>
<dbReference type="EMBL" id="LJCO01000075">
    <property type="protein sequence ID" value="KPV42555.1"/>
    <property type="molecule type" value="Genomic_DNA"/>
</dbReference>
<keyword evidence="1" id="KW-1133">Transmembrane helix</keyword>
<dbReference type="OrthoDB" id="2375959at2"/>
<protein>
    <submittedName>
        <fullName evidence="2">Uncharacterized protein</fullName>
    </submittedName>
</protein>
<keyword evidence="1" id="KW-0812">Transmembrane</keyword>
<reference evidence="2 3" key="1">
    <citation type="submission" date="2015-09" db="EMBL/GenBank/DDBJ databases">
        <title>Draft genome sequence of Alicyclobacillus ferrooxydans DSM 22381.</title>
        <authorList>
            <person name="Hemp J."/>
        </authorList>
    </citation>
    <scope>NUCLEOTIDE SEQUENCE [LARGE SCALE GENOMIC DNA]</scope>
    <source>
        <strain evidence="2 3">TC-34</strain>
    </source>
</reference>
<name>A0A0P9EIF5_9BACL</name>
<evidence type="ECO:0000313" key="3">
    <source>
        <dbReference type="Proteomes" id="UP000050482"/>
    </source>
</evidence>
<dbReference type="PATRIC" id="fig|471514.4.peg.3916"/>
<dbReference type="Proteomes" id="UP000050482">
    <property type="component" value="Unassembled WGS sequence"/>
</dbReference>
<accession>A0A0P9EIF5</accession>
<feature type="transmembrane region" description="Helical" evidence="1">
    <location>
        <begin position="48"/>
        <end position="70"/>
    </location>
</feature>